<organism evidence="3">
    <name type="scientific">Lygus hesperus</name>
    <name type="common">Western plant bug</name>
    <dbReference type="NCBI Taxonomy" id="30085"/>
    <lineage>
        <taxon>Eukaryota</taxon>
        <taxon>Metazoa</taxon>
        <taxon>Ecdysozoa</taxon>
        <taxon>Arthropoda</taxon>
        <taxon>Hexapoda</taxon>
        <taxon>Insecta</taxon>
        <taxon>Pterygota</taxon>
        <taxon>Neoptera</taxon>
        <taxon>Paraneoptera</taxon>
        <taxon>Hemiptera</taxon>
        <taxon>Heteroptera</taxon>
        <taxon>Panheteroptera</taxon>
        <taxon>Cimicomorpha</taxon>
        <taxon>Miridae</taxon>
        <taxon>Mirini</taxon>
        <taxon>Lygus</taxon>
    </lineage>
</organism>
<evidence type="ECO:0000256" key="2">
    <source>
        <dbReference type="SAM" id="Phobius"/>
    </source>
</evidence>
<dbReference type="PANTHER" id="PTHR31118">
    <property type="entry name" value="CYCLASE-LIKE PROTEIN 2"/>
    <property type="match status" value="1"/>
</dbReference>
<name>A0A146M4U9_LYGHE</name>
<dbReference type="PANTHER" id="PTHR31118:SF12">
    <property type="entry name" value="CYCLASE-LIKE PROTEIN 2"/>
    <property type="match status" value="1"/>
</dbReference>
<dbReference type="Gene3D" id="3.50.30.50">
    <property type="entry name" value="Putative cyclase"/>
    <property type="match status" value="1"/>
</dbReference>
<sequence>MDTCAKACEPTPVSFPPTSPLTSPLFLFSILFLPSLELYKTHPTPANLPNIRETGLFDSQSATITGRPSNAMKRTLLLVVLAEACCVTLGAIASGPIDLGHGYDDKSIEWPGGEKFNYRRIWTGLTPSGTFIAANDFATAEHCGTHIDAPYHFNKNGRKVADIPLDRLITKAILVDAVKETENNDCYSLPASKLDEWVKTNGEIPDKSVLLVKFGWSTRYPNRQEYLGPSDTELRFPGLSEEAAKWIVDSKKFVGVGVDSASLDGGRTDELPVHKLVMGDDLYGLENVNLNFDLPPVFDVIVMPIKLVNGTGGPTRIIAL</sequence>
<evidence type="ECO:0000256" key="1">
    <source>
        <dbReference type="ARBA" id="ARBA00007865"/>
    </source>
</evidence>
<accession>A0A146M4U9</accession>
<comment type="similarity">
    <text evidence="1">Belongs to the Cyclase 1 superfamily.</text>
</comment>
<keyword evidence="2" id="KW-1133">Transmembrane helix</keyword>
<keyword evidence="2" id="KW-0812">Transmembrane</keyword>
<dbReference type="AlphaFoldDB" id="A0A146M4U9"/>
<reference evidence="3" key="1">
    <citation type="journal article" date="2016" name="Gigascience">
        <title>De novo construction of an expanded transcriptome assembly for the western tarnished plant bug, Lygus hesperus.</title>
        <authorList>
            <person name="Tassone E.E."/>
            <person name="Geib S.M."/>
            <person name="Hall B."/>
            <person name="Fabrick J.A."/>
            <person name="Brent C.S."/>
            <person name="Hull J.J."/>
        </authorList>
    </citation>
    <scope>NUCLEOTIDE SEQUENCE</scope>
</reference>
<proteinExistence type="inferred from homology"/>
<evidence type="ECO:0000313" key="3">
    <source>
        <dbReference type="EMBL" id="JAQ13786.1"/>
    </source>
</evidence>
<protein>
    <submittedName>
        <fullName evidence="3">Kynurenine formamidase</fullName>
    </submittedName>
</protein>
<keyword evidence="2" id="KW-0472">Membrane</keyword>
<gene>
    <name evidence="3" type="primary">kynB</name>
    <name evidence="3" type="ORF">g.54699</name>
</gene>
<dbReference type="EMBL" id="GDHC01004843">
    <property type="protein sequence ID" value="JAQ13786.1"/>
    <property type="molecule type" value="Transcribed_RNA"/>
</dbReference>
<dbReference type="GO" id="GO:0004061">
    <property type="term" value="F:arylformamidase activity"/>
    <property type="evidence" value="ECO:0007669"/>
    <property type="project" value="InterPro"/>
</dbReference>
<dbReference type="SUPFAM" id="SSF102198">
    <property type="entry name" value="Putative cyclase"/>
    <property type="match status" value="1"/>
</dbReference>
<dbReference type="Pfam" id="PF04199">
    <property type="entry name" value="Cyclase"/>
    <property type="match status" value="1"/>
</dbReference>
<dbReference type="GO" id="GO:0019441">
    <property type="term" value="P:L-tryptophan catabolic process to kynurenine"/>
    <property type="evidence" value="ECO:0007669"/>
    <property type="project" value="InterPro"/>
</dbReference>
<dbReference type="InterPro" id="IPR037175">
    <property type="entry name" value="KFase_sf"/>
</dbReference>
<dbReference type="InterPro" id="IPR007325">
    <property type="entry name" value="KFase/CYL"/>
</dbReference>
<feature type="transmembrane region" description="Helical" evidence="2">
    <location>
        <begin position="76"/>
        <end position="97"/>
    </location>
</feature>